<dbReference type="Proteomes" id="UP001642483">
    <property type="component" value="Unassembled WGS sequence"/>
</dbReference>
<evidence type="ECO:0000256" key="8">
    <source>
        <dbReference type="SAM" id="MobiDB-lite"/>
    </source>
</evidence>
<reference evidence="11 12" key="1">
    <citation type="submission" date="2024-02" db="EMBL/GenBank/DDBJ databases">
        <authorList>
            <person name="Daric V."/>
            <person name="Darras S."/>
        </authorList>
    </citation>
    <scope>NUCLEOTIDE SEQUENCE [LARGE SCALE GENOMIC DNA]</scope>
</reference>
<dbReference type="PROSITE" id="PS50004">
    <property type="entry name" value="C2"/>
    <property type="match status" value="1"/>
</dbReference>
<evidence type="ECO:0000313" key="11">
    <source>
        <dbReference type="EMBL" id="CAK8673405.1"/>
    </source>
</evidence>
<protein>
    <recommendedName>
        <fullName evidence="2 7">Phospholipase A2</fullName>
        <ecNumber evidence="2 7">3.1.1.4</ecNumber>
    </recommendedName>
</protein>
<dbReference type="SUPFAM" id="SSF52151">
    <property type="entry name" value="FabD/lysophospholipase-like"/>
    <property type="match status" value="2"/>
</dbReference>
<dbReference type="InterPro" id="IPR016035">
    <property type="entry name" value="Acyl_Trfase/lysoPLipase"/>
</dbReference>
<comment type="domain">
    <text evidence="7">The N-terminal C2 domain associates with lipid membranes upon calcium binding.</text>
</comment>
<dbReference type="InterPro" id="IPR035892">
    <property type="entry name" value="C2_domain_sf"/>
</dbReference>
<name>A0ABP0F113_CLALP</name>
<keyword evidence="7" id="KW-0479">Metal-binding</keyword>
<evidence type="ECO:0000256" key="6">
    <source>
        <dbReference type="PROSITE-ProRule" id="PRU00555"/>
    </source>
</evidence>
<feature type="compositionally biased region" description="Basic residues" evidence="8">
    <location>
        <begin position="457"/>
        <end position="468"/>
    </location>
</feature>
<feature type="domain" description="PLA2c" evidence="10">
    <location>
        <begin position="146"/>
        <end position="926"/>
    </location>
</feature>
<dbReference type="SMART" id="SM00022">
    <property type="entry name" value="PLAc"/>
    <property type="match status" value="1"/>
</dbReference>
<sequence length="926" mass="107179">MRTDLEDPFEGLGVTEKATTMYQAEVTSCIFLTVTVLRGRNIPKKDPFSKSDPYVKIYIKESPNACMKTRYIDNKKNPEWNQTFTFLLPNNLSEITAEFTLMDKDLKYDDSINTRKFDLSELAIGETVTKNFRFAEGSEVDVEFHTEISRETDLRLGTELCDKENDFRKARKQKVFHFMRELLQKHKKDGRPRTADEAPVIGVLGSGGGFRAMVGYAGVMKALHDTGILDCSMYVNGLSGSSWYLATLYANKTFPKHGPQETNNDIRSKIDGYILWTQFKDFLEHRNAVRLKQKSGQPTSYTDYFGRMCGQTLLGQEKLDTTNLSKFQDKIKEGAAPLPILTAIHVRPKEPANVFHDWVEFSPYEVGIAKYGSFIDSQNFGSKFFRGALAKIYDESPLHYLMGIWGSAYSKLFVDAQKDEDDECSSLAKRIILNILGIDVDQNNRYEISQKSNTRQATRRSQRKRKSQKDRTTNSGRCSKERHQFFRTQAVGKQQQVQRFRRARTELVDKGRLFLSSTKSTFAKDNKADTTSTQVQYVHGKIEKLRKRSHNLLKMEEKYIKMLRENPLADNNDDHDTDEDVISKDEIKVPTRPYYFRRNRQKRSNDDTTDEEVIPEKKKKMIESLPQVQLKSQRPSRDKLSHEGPSNNLRRQRQTTVASGNVKERNKKLKLTRKKGQEKSLAWFLNAVDDPQTRGRRTAKVFNYMRDVDLQSSNSKPTLPNTADTQDCFEKINEILDVNKSKIYVADAGLAFNSPYPPMLRAERGVDIILSFDFSAREKDDMDPLEELYRAEKWANLSGLPFPKISRDTYTKEGLKECYVFRDEENEKAPIVIHFVLCNINFRKYSAPGVKRKRGDDWGNFNIFPSTGQSPYSTFNFNYTNEQFDKLTQLMEFNTLLHIDNIVDQITHCIHRRQRQKRKLQTRCCK</sequence>
<keyword evidence="6 7" id="KW-0442">Lipid degradation</keyword>
<organism evidence="11 12">
    <name type="scientific">Clavelina lepadiformis</name>
    <name type="common">Light-bulb sea squirt</name>
    <name type="synonym">Ascidia lepadiformis</name>
    <dbReference type="NCBI Taxonomy" id="159417"/>
    <lineage>
        <taxon>Eukaryota</taxon>
        <taxon>Metazoa</taxon>
        <taxon>Chordata</taxon>
        <taxon>Tunicata</taxon>
        <taxon>Ascidiacea</taxon>
        <taxon>Aplousobranchia</taxon>
        <taxon>Clavelinidae</taxon>
        <taxon>Clavelina</taxon>
    </lineage>
</organism>
<dbReference type="EMBL" id="CAWYQH010000002">
    <property type="protein sequence ID" value="CAK8673405.1"/>
    <property type="molecule type" value="Genomic_DNA"/>
</dbReference>
<feature type="domain" description="C2" evidence="9">
    <location>
        <begin position="11"/>
        <end position="132"/>
    </location>
</feature>
<evidence type="ECO:0000256" key="7">
    <source>
        <dbReference type="RuleBase" id="RU362102"/>
    </source>
</evidence>
<evidence type="ECO:0000256" key="4">
    <source>
        <dbReference type="ARBA" id="ARBA00022801"/>
    </source>
</evidence>
<dbReference type="PANTHER" id="PTHR10728">
    <property type="entry name" value="CYTOSOLIC PHOSPHOLIPASE A2"/>
    <property type="match status" value="1"/>
</dbReference>
<evidence type="ECO:0000256" key="5">
    <source>
        <dbReference type="ARBA" id="ARBA00023098"/>
    </source>
</evidence>
<comment type="caution">
    <text evidence="11">The sequence shown here is derived from an EMBL/GenBank/DDBJ whole genome shotgun (WGS) entry which is preliminary data.</text>
</comment>
<dbReference type="InterPro" id="IPR002642">
    <property type="entry name" value="LysoPLipase_cat_dom"/>
</dbReference>
<dbReference type="SMART" id="SM00239">
    <property type="entry name" value="C2"/>
    <property type="match status" value="1"/>
</dbReference>
<dbReference type="Gene3D" id="2.60.40.150">
    <property type="entry name" value="C2 domain"/>
    <property type="match status" value="1"/>
</dbReference>
<dbReference type="PANTHER" id="PTHR10728:SF40">
    <property type="entry name" value="PATATIN FAMILY PROTEIN"/>
    <property type="match status" value="1"/>
</dbReference>
<gene>
    <name evidence="11" type="ORF">CVLEPA_LOCUS3197</name>
</gene>
<evidence type="ECO:0000313" key="12">
    <source>
        <dbReference type="Proteomes" id="UP001642483"/>
    </source>
</evidence>
<accession>A0ABP0F113</accession>
<dbReference type="EC" id="3.1.1.4" evidence="2 7"/>
<dbReference type="PROSITE" id="PS51210">
    <property type="entry name" value="PLA2C"/>
    <property type="match status" value="1"/>
</dbReference>
<keyword evidence="4 6" id="KW-0378">Hydrolase</keyword>
<dbReference type="SUPFAM" id="SSF49562">
    <property type="entry name" value="C2 domain (Calcium/lipid-binding domain, CaLB)"/>
    <property type="match status" value="1"/>
</dbReference>
<feature type="region of interest" description="Disordered" evidence="8">
    <location>
        <begin position="592"/>
        <end position="668"/>
    </location>
</feature>
<evidence type="ECO:0000259" key="9">
    <source>
        <dbReference type="PROSITE" id="PS50004"/>
    </source>
</evidence>
<proteinExistence type="predicted"/>
<keyword evidence="12" id="KW-1185">Reference proteome</keyword>
<keyword evidence="7" id="KW-0106">Calcium</keyword>
<evidence type="ECO:0000256" key="3">
    <source>
        <dbReference type="ARBA" id="ARBA00022490"/>
    </source>
</evidence>
<feature type="region of interest" description="Disordered" evidence="8">
    <location>
        <begin position="447"/>
        <end position="493"/>
    </location>
</feature>
<keyword evidence="3 7" id="KW-0963">Cytoplasm</keyword>
<dbReference type="Gene3D" id="3.40.1090.10">
    <property type="entry name" value="Cytosolic phospholipase A2 catalytic domain"/>
    <property type="match status" value="2"/>
</dbReference>
<dbReference type="InterPro" id="IPR000008">
    <property type="entry name" value="C2_dom"/>
</dbReference>
<comment type="catalytic activity">
    <reaction evidence="7">
        <text>a 1,2-diacyl-sn-glycero-3-phosphocholine + H2O = a 1-acyl-sn-glycero-3-phosphocholine + a fatty acid + H(+)</text>
        <dbReference type="Rhea" id="RHEA:15801"/>
        <dbReference type="ChEBI" id="CHEBI:15377"/>
        <dbReference type="ChEBI" id="CHEBI:15378"/>
        <dbReference type="ChEBI" id="CHEBI:28868"/>
        <dbReference type="ChEBI" id="CHEBI:57643"/>
        <dbReference type="ChEBI" id="CHEBI:58168"/>
        <dbReference type="EC" id="3.1.1.4"/>
    </reaction>
</comment>
<dbReference type="Pfam" id="PF01735">
    <property type="entry name" value="PLA2_B"/>
    <property type="match status" value="2"/>
</dbReference>
<evidence type="ECO:0000256" key="1">
    <source>
        <dbReference type="ARBA" id="ARBA00004496"/>
    </source>
</evidence>
<evidence type="ECO:0000259" key="10">
    <source>
        <dbReference type="PROSITE" id="PS51210"/>
    </source>
</evidence>
<keyword evidence="5 6" id="KW-0443">Lipid metabolism</keyword>
<comment type="subcellular location">
    <subcellularLocation>
        <location evidence="1">Cytoplasm</location>
    </subcellularLocation>
</comment>
<evidence type="ECO:0000256" key="2">
    <source>
        <dbReference type="ARBA" id="ARBA00013278"/>
    </source>
</evidence>
<dbReference type="Pfam" id="PF00168">
    <property type="entry name" value="C2"/>
    <property type="match status" value="1"/>
</dbReference>
<feature type="compositionally biased region" description="Polar residues" evidence="8">
    <location>
        <begin position="644"/>
        <end position="659"/>
    </location>
</feature>